<accession>A0ABM7P1Q7</accession>
<feature type="domain" description="Major fimbrium tip subunit FimD third Ig-like" evidence="1">
    <location>
        <begin position="384"/>
        <end position="488"/>
    </location>
</feature>
<evidence type="ECO:0000313" key="2">
    <source>
        <dbReference type="EMBL" id="BCS86716.1"/>
    </source>
</evidence>
<gene>
    <name evidence="2" type="ORF">prwr041_26090</name>
</gene>
<dbReference type="Pfam" id="PF26306">
    <property type="entry name" value="FimD_3rd"/>
    <property type="match status" value="1"/>
</dbReference>
<reference evidence="2 3" key="1">
    <citation type="journal article" date="2022" name="Int. J. Syst. Evol. Microbiol.">
        <title>Prevotella herbatica sp. nov., a plant polysaccharide-decomposing anaerobic bacterium isolated from a methanogenic reactor.</title>
        <authorList>
            <person name="Uek A."/>
            <person name="Tonouchi A."/>
            <person name="Kaku N."/>
            <person name="Ueki K."/>
        </authorList>
    </citation>
    <scope>NUCLEOTIDE SEQUENCE [LARGE SCALE GENOMIC DNA]</scope>
    <source>
        <strain evidence="2 3">WR041</strain>
    </source>
</reference>
<evidence type="ECO:0000313" key="3">
    <source>
        <dbReference type="Proteomes" id="UP001319045"/>
    </source>
</evidence>
<sequence>MMRTIIKYTYILAMSFIIMTLYSCSEKDIANDSESTLKDGYISFVLYHTTAEKNGIETSTRATINGEDQLNENYIENATIFIYNDTTQAAVQTIQGQSVSINNDGSYLVRTRITDELKSALSNGGYAYIIANPTNNFNDGMTLNEVKNSIVSSDFTISSSGVQDKFTMSGGEDISWNNNAAYSTVPLYRCAAKVVVYSNIKESVDENSTNTTLTYTPNFESMTISLLNGLNKGKVDASYVSSDADYFNKQEILQKTDASKTYAGVEYAYSHVPFYSYPTSWGEVDPRETVVEICIPWTVKGENRYINTYYQLSINAQNRKIERNRQYTIYLNINDIGSTNKETPIKLSPSSFTILPWGTVDVGAGSKTDENVSGDFHKYQYLTVDPQSIILNNQTSTTIKYTSSSALDKTNTKVTQVDYYTYETSGTPRSNVLTNAADLAKYKVDITSDKEITFTHEFDGTYTYQNIHLQVTNNEGLTETVIMTQYPSLYISTEDGGNAFIDGYFARVTNATMSGAAKNSDGTYYSKNNYYSYSKDNYVVTPYGYLFTSLGNLAQTQITNVYVTAFNSENGYYTVGGETYYYKIGDPRVNAGWSSSSITRYLSTSSSTNSWTSTDCANLMIASTADSYRSVIAPAFKVSSAWGQCSQNGVKFSDAQKRAATYQENGYAAGRWRLPTEAEIMFVAYMQSQGNIPTLFIDGANYWASSGRYYNSGNFYEAGSNVQCYVRTVYDTWYWGGTKCPSGTYTIKTTK</sequence>
<protein>
    <recommendedName>
        <fullName evidence="1">Major fimbrium tip subunit FimD third Ig-like domain-containing protein</fullName>
    </recommendedName>
</protein>
<keyword evidence="3" id="KW-1185">Reference proteome</keyword>
<dbReference type="Proteomes" id="UP001319045">
    <property type="component" value="Chromosome"/>
</dbReference>
<dbReference type="PROSITE" id="PS51257">
    <property type="entry name" value="PROKAR_LIPOPROTEIN"/>
    <property type="match status" value="1"/>
</dbReference>
<evidence type="ECO:0000259" key="1">
    <source>
        <dbReference type="Pfam" id="PF26306"/>
    </source>
</evidence>
<dbReference type="RefSeq" id="WP_207154275.1">
    <property type="nucleotide sequence ID" value="NZ_AP024484.1"/>
</dbReference>
<name>A0ABM7P1Q7_9BACT</name>
<proteinExistence type="predicted"/>
<organism evidence="2 3">
    <name type="scientific">Prevotella herbatica</name>
    <dbReference type="NCBI Taxonomy" id="2801997"/>
    <lineage>
        <taxon>Bacteria</taxon>
        <taxon>Pseudomonadati</taxon>
        <taxon>Bacteroidota</taxon>
        <taxon>Bacteroidia</taxon>
        <taxon>Bacteroidales</taxon>
        <taxon>Prevotellaceae</taxon>
        <taxon>Prevotella</taxon>
    </lineage>
</organism>
<dbReference type="EMBL" id="AP024484">
    <property type="protein sequence ID" value="BCS86716.1"/>
    <property type="molecule type" value="Genomic_DNA"/>
</dbReference>
<dbReference type="InterPro" id="IPR058822">
    <property type="entry name" value="Ig-like_FimD_3rd"/>
</dbReference>